<accession>K7YST2</accession>
<evidence type="ECO:0000256" key="7">
    <source>
        <dbReference type="HAMAP-Rule" id="MF_00147"/>
    </source>
</evidence>
<reference evidence="9 10" key="1">
    <citation type="journal article" date="2012" name="BMC Genomics">
        <title>Genome analysis of a simultaneously predatory and prey-independent, novel Bdellovibrio bacteriovorus from the River Tiber, supports in silico predictions of both ancient and recent lateral gene transfer from diverse bacteria.</title>
        <authorList>
            <person name="Hobley L."/>
            <person name="Lerner T.R."/>
            <person name="Williams L.E."/>
            <person name="Lambert C."/>
            <person name="Till R."/>
            <person name="Milner D.S."/>
            <person name="Basford S.M."/>
            <person name="Capeness M.J."/>
            <person name="Fenton A.K."/>
            <person name="Atterbury R.J."/>
            <person name="Harris M.A."/>
            <person name="Sockett R.E."/>
        </authorList>
    </citation>
    <scope>NUCLEOTIDE SEQUENCE [LARGE SCALE GENOMIC DNA]</scope>
    <source>
        <strain evidence="9 10">Tiberius</strain>
    </source>
</reference>
<sequence length="244" mass="26024">MDVMKKIFAANWKLFKSPKETREFFGQFKELVGKATGEVVFFPSAISLEAASESLKGSAIKFGAQNCYFQAQGAFTGENSAQVVKELGGSYVLIGHSERRAIFGEGDALVADKVAFVQGLGLTPMLCIGETLQERESAKTFRVLETQLNLGLAKADKSKPVVVAYEPVWAIGTGKVATPEQVAETHTDVFNILKALGFETAPILYGGSVKPDNAAGLIKQPHVNGFLVGGASLEAKSFSEIASV</sequence>
<keyword evidence="3 7" id="KW-0312">Gluconeogenesis</keyword>
<evidence type="ECO:0000256" key="6">
    <source>
        <dbReference type="ARBA" id="ARBA00023235"/>
    </source>
</evidence>
<dbReference type="NCBIfam" id="TIGR00419">
    <property type="entry name" value="tim"/>
    <property type="match status" value="1"/>
</dbReference>
<dbReference type="InterPro" id="IPR035990">
    <property type="entry name" value="TIM_sf"/>
</dbReference>
<comment type="subunit">
    <text evidence="7 8">Homodimer.</text>
</comment>
<dbReference type="Pfam" id="PF00121">
    <property type="entry name" value="TIM"/>
    <property type="match status" value="1"/>
</dbReference>
<dbReference type="HAMAP" id="MF_00147_B">
    <property type="entry name" value="TIM_B"/>
    <property type="match status" value="1"/>
</dbReference>
<dbReference type="EMBL" id="CP002930">
    <property type="protein sequence ID" value="AFY00693.1"/>
    <property type="molecule type" value="Genomic_DNA"/>
</dbReference>
<dbReference type="InterPro" id="IPR022896">
    <property type="entry name" value="TrioseP_Isoase_bac/euk"/>
</dbReference>
<dbReference type="PANTHER" id="PTHR21139:SF42">
    <property type="entry name" value="TRIOSEPHOSPHATE ISOMERASE"/>
    <property type="match status" value="1"/>
</dbReference>
<feature type="active site" description="Electrophile" evidence="7">
    <location>
        <position position="96"/>
    </location>
</feature>
<keyword evidence="4 7" id="KW-0963">Cytoplasm</keyword>
<evidence type="ECO:0000256" key="5">
    <source>
        <dbReference type="ARBA" id="ARBA00023152"/>
    </source>
</evidence>
<evidence type="ECO:0000256" key="2">
    <source>
        <dbReference type="ARBA" id="ARBA00007422"/>
    </source>
</evidence>
<dbReference type="PANTHER" id="PTHR21139">
    <property type="entry name" value="TRIOSEPHOSPHATE ISOMERASE"/>
    <property type="match status" value="1"/>
</dbReference>
<evidence type="ECO:0000256" key="1">
    <source>
        <dbReference type="ARBA" id="ARBA00004680"/>
    </source>
</evidence>
<dbReference type="InterPro" id="IPR000652">
    <property type="entry name" value="Triosephosphate_isomerase"/>
</dbReference>
<dbReference type="STRING" id="1069642.Bdt_0993"/>
<comment type="function">
    <text evidence="7">Involved in the gluconeogenesis. Catalyzes stereospecifically the conversion of dihydroxyacetone phosphate (DHAP) to D-glyceraldehyde-3-phosphate (G3P).</text>
</comment>
<dbReference type="PROSITE" id="PS00171">
    <property type="entry name" value="TIM_1"/>
    <property type="match status" value="1"/>
</dbReference>
<dbReference type="KEGG" id="bbat:Bdt_0993"/>
<dbReference type="PROSITE" id="PS51440">
    <property type="entry name" value="TIM_2"/>
    <property type="match status" value="1"/>
</dbReference>
<dbReference type="EC" id="5.3.1.1" evidence="7 8"/>
<comment type="pathway">
    <text evidence="1 7 8">Carbohydrate degradation; glycolysis; D-glyceraldehyde 3-phosphate from glycerone phosphate: step 1/1.</text>
</comment>
<comment type="catalytic activity">
    <reaction evidence="7 8">
        <text>D-glyceraldehyde 3-phosphate = dihydroxyacetone phosphate</text>
        <dbReference type="Rhea" id="RHEA:18585"/>
        <dbReference type="ChEBI" id="CHEBI:57642"/>
        <dbReference type="ChEBI" id="CHEBI:59776"/>
        <dbReference type="EC" id="5.3.1.1"/>
    </reaction>
</comment>
<dbReference type="SUPFAM" id="SSF51351">
    <property type="entry name" value="Triosephosphate isomerase (TIM)"/>
    <property type="match status" value="1"/>
</dbReference>
<feature type="binding site" evidence="7">
    <location>
        <position position="208"/>
    </location>
    <ligand>
        <name>substrate</name>
    </ligand>
</feature>
<evidence type="ECO:0000313" key="10">
    <source>
        <dbReference type="Proteomes" id="UP000010074"/>
    </source>
</evidence>
<dbReference type="GO" id="GO:0005829">
    <property type="term" value="C:cytosol"/>
    <property type="evidence" value="ECO:0007669"/>
    <property type="project" value="TreeGrafter"/>
</dbReference>
<feature type="binding site" evidence="7">
    <location>
        <begin position="229"/>
        <end position="230"/>
    </location>
    <ligand>
        <name>substrate</name>
    </ligand>
</feature>
<dbReference type="FunFam" id="3.20.20.70:FF:000016">
    <property type="entry name" value="Triosephosphate isomerase"/>
    <property type="match status" value="1"/>
</dbReference>
<dbReference type="InterPro" id="IPR020861">
    <property type="entry name" value="Triosephosphate_isomerase_AS"/>
</dbReference>
<comment type="similarity">
    <text evidence="2 7 8">Belongs to the triosephosphate isomerase family.</text>
</comment>
<evidence type="ECO:0000256" key="8">
    <source>
        <dbReference type="RuleBase" id="RU363013"/>
    </source>
</evidence>
<organism evidence="9 10">
    <name type="scientific">Bdellovibrio bacteriovorus str. Tiberius</name>
    <dbReference type="NCBI Taxonomy" id="1069642"/>
    <lineage>
        <taxon>Bacteria</taxon>
        <taxon>Pseudomonadati</taxon>
        <taxon>Bdellovibrionota</taxon>
        <taxon>Bdellovibrionia</taxon>
        <taxon>Bdellovibrionales</taxon>
        <taxon>Pseudobdellovibrionaceae</taxon>
        <taxon>Bdellovibrio</taxon>
    </lineage>
</organism>
<dbReference type="GO" id="GO:0004807">
    <property type="term" value="F:triose-phosphate isomerase activity"/>
    <property type="evidence" value="ECO:0007669"/>
    <property type="project" value="UniProtKB-UniRule"/>
</dbReference>
<dbReference type="GO" id="GO:0019563">
    <property type="term" value="P:glycerol catabolic process"/>
    <property type="evidence" value="ECO:0007669"/>
    <property type="project" value="TreeGrafter"/>
</dbReference>
<protein>
    <recommendedName>
        <fullName evidence="7 8">Triosephosphate isomerase</fullName>
        <shortName evidence="7">TIM</shortName>
        <shortName evidence="7">TPI</shortName>
        <ecNumber evidence="7 8">5.3.1.1</ecNumber>
    </recommendedName>
    <alternativeName>
        <fullName evidence="7">Triose-phosphate isomerase</fullName>
    </alternativeName>
</protein>
<comment type="subcellular location">
    <subcellularLocation>
        <location evidence="7 8">Cytoplasm</location>
    </subcellularLocation>
</comment>
<dbReference type="GO" id="GO:0006096">
    <property type="term" value="P:glycolytic process"/>
    <property type="evidence" value="ECO:0007669"/>
    <property type="project" value="UniProtKB-UniRule"/>
</dbReference>
<evidence type="ECO:0000313" key="9">
    <source>
        <dbReference type="EMBL" id="AFY00693.1"/>
    </source>
</evidence>
<dbReference type="PATRIC" id="fig|1069642.3.peg.978"/>
<feature type="binding site" evidence="7">
    <location>
        <position position="172"/>
    </location>
    <ligand>
        <name>substrate</name>
    </ligand>
</feature>
<dbReference type="UniPathway" id="UPA00109">
    <property type="reaction ID" value="UER00189"/>
</dbReference>
<proteinExistence type="inferred from homology"/>
<dbReference type="GO" id="GO:0046166">
    <property type="term" value="P:glyceraldehyde-3-phosphate biosynthetic process"/>
    <property type="evidence" value="ECO:0007669"/>
    <property type="project" value="TreeGrafter"/>
</dbReference>
<gene>
    <name evidence="7 9" type="primary">tpiA</name>
    <name evidence="9" type="ORF">Bdt_0993</name>
</gene>
<dbReference type="Proteomes" id="UP000010074">
    <property type="component" value="Chromosome"/>
</dbReference>
<dbReference type="UniPathway" id="UPA00138"/>
<comment type="pathway">
    <text evidence="7 8">Carbohydrate biosynthesis; gluconeogenesis.</text>
</comment>
<feature type="active site" description="Proton acceptor" evidence="7">
    <location>
        <position position="166"/>
    </location>
</feature>
<keyword evidence="5 7" id="KW-0324">Glycolysis</keyword>
<name>K7YST2_BDEBC</name>
<evidence type="ECO:0000256" key="4">
    <source>
        <dbReference type="ARBA" id="ARBA00022490"/>
    </source>
</evidence>
<dbReference type="AlphaFoldDB" id="K7YST2"/>
<evidence type="ECO:0000256" key="3">
    <source>
        <dbReference type="ARBA" id="ARBA00022432"/>
    </source>
</evidence>
<dbReference type="GO" id="GO:0006094">
    <property type="term" value="P:gluconeogenesis"/>
    <property type="evidence" value="ECO:0007669"/>
    <property type="project" value="UniProtKB-UniRule"/>
</dbReference>
<dbReference type="Gene3D" id="3.20.20.70">
    <property type="entry name" value="Aldolase class I"/>
    <property type="match status" value="1"/>
</dbReference>
<dbReference type="HOGENOM" id="CLU_024251_2_3_7"/>
<dbReference type="InterPro" id="IPR013785">
    <property type="entry name" value="Aldolase_TIM"/>
</dbReference>
<dbReference type="CDD" id="cd00311">
    <property type="entry name" value="TIM"/>
    <property type="match status" value="1"/>
</dbReference>
<keyword evidence="6 7" id="KW-0413">Isomerase</keyword>
<feature type="binding site" evidence="7">
    <location>
        <begin position="11"/>
        <end position="13"/>
    </location>
    <ligand>
        <name>substrate</name>
    </ligand>
</feature>